<evidence type="ECO:0000256" key="2">
    <source>
        <dbReference type="SAM" id="Phobius"/>
    </source>
</evidence>
<dbReference type="InterPro" id="IPR005182">
    <property type="entry name" value="YdbS-like_PH"/>
</dbReference>
<feature type="region of interest" description="Disordered" evidence="1">
    <location>
        <begin position="540"/>
        <end position="673"/>
    </location>
</feature>
<organism evidence="4 5">
    <name type="scientific">Agrococcus carbonis</name>
    <dbReference type="NCBI Taxonomy" id="684552"/>
    <lineage>
        <taxon>Bacteria</taxon>
        <taxon>Bacillati</taxon>
        <taxon>Actinomycetota</taxon>
        <taxon>Actinomycetes</taxon>
        <taxon>Micrococcales</taxon>
        <taxon>Microbacteriaceae</taxon>
        <taxon>Agrococcus</taxon>
    </lineage>
</organism>
<evidence type="ECO:0000313" key="4">
    <source>
        <dbReference type="EMBL" id="SDS21527.1"/>
    </source>
</evidence>
<dbReference type="STRING" id="684552.SAMN04489719_1809"/>
<keyword evidence="2" id="KW-0812">Transmembrane</keyword>
<feature type="compositionally biased region" description="Low complexity" evidence="1">
    <location>
        <begin position="628"/>
        <end position="640"/>
    </location>
</feature>
<evidence type="ECO:0000256" key="1">
    <source>
        <dbReference type="SAM" id="MobiDB-lite"/>
    </source>
</evidence>
<dbReference type="EMBL" id="LT629734">
    <property type="protein sequence ID" value="SDS21527.1"/>
    <property type="molecule type" value="Genomic_DNA"/>
</dbReference>
<dbReference type="OrthoDB" id="3190163at2"/>
<dbReference type="Proteomes" id="UP000199649">
    <property type="component" value="Chromosome I"/>
</dbReference>
<accession>A0A1H1QE22</accession>
<keyword evidence="2" id="KW-1133">Transmembrane helix</keyword>
<evidence type="ECO:0000259" key="3">
    <source>
        <dbReference type="Pfam" id="PF03703"/>
    </source>
</evidence>
<dbReference type="AlphaFoldDB" id="A0A1H1QE22"/>
<feature type="domain" description="YdbS-like PH" evidence="3">
    <location>
        <begin position="114"/>
        <end position="191"/>
    </location>
</feature>
<feature type="compositionally biased region" description="Pro residues" evidence="1">
    <location>
        <begin position="572"/>
        <end position="594"/>
    </location>
</feature>
<feature type="transmembrane region" description="Helical" evidence="2">
    <location>
        <begin position="45"/>
        <end position="63"/>
    </location>
</feature>
<sequence length="673" mass="74052">MTDPRPPHPAPAAAPASVPQATEARAKAIDLVDGEWHRLHPATPLLRGGLALIIFLGVIVSSFRDRLIGAFVPSEFDEWNEDPFGDFIVDQILWVALGVVVLVLVLIALFWLAWRVHRFRITGDAVEVEQGILVKKHRRAPLARIQGINIRKPWFARLLGACKFEIQQAGSDSNVDLNYLSSSVADALRYEILNRASGRSTADADRLAAARQAGGGVVDELLRPDAEIAHLAPDSLVRIPVRRIVLSSLLDGWIVWALLYVVGTLVVIFGFQQWWAIFAILPAAIAFFAAGMRSLGAKLRYSIAATPDGIRLAYGLASTTTEILPPGRIFALQVKQPLLWRPFGWWQVTFTRAGRVSSDGSGQSGQAQQMANYLLPVGDLRDVRTVIGLVLPELAHSPLIDQGLMGQAPDAFVVSPPRARPFRWFSVRRNGFHVHDAAFVLRHGRIWRSMQLVPQARVQSVAVQQGPIYGLARLARVQFHVPGSVLSPSLGAIDQQHAATLFEHAMRTVKAGIDRDASESWAASLTRNAVLETAPAVQDGLMPAPVPQPRAPWAPPADGAPASFGQRAPMPQQQPQPWAPPQPQPPALQQPWQPPAQQQPWPPQHQPWPPQHQPPWPQPPAPQPSPPQAQQQAWQPAQQQPWPPAPPAAHAPQQEQPPAPPHDPRWQRPRDER</sequence>
<keyword evidence="2" id="KW-0472">Membrane</keyword>
<keyword evidence="5" id="KW-1185">Reference proteome</keyword>
<evidence type="ECO:0000313" key="5">
    <source>
        <dbReference type="Proteomes" id="UP000199649"/>
    </source>
</evidence>
<protein>
    <submittedName>
        <fullName evidence="4">Putative membrane protein</fullName>
    </submittedName>
</protein>
<dbReference type="Pfam" id="PF03703">
    <property type="entry name" value="bPH_2"/>
    <property type="match status" value="2"/>
</dbReference>
<dbReference type="RefSeq" id="WP_092666702.1">
    <property type="nucleotide sequence ID" value="NZ_LT629734.1"/>
</dbReference>
<feature type="compositionally biased region" description="Low complexity" evidence="1">
    <location>
        <begin position="556"/>
        <end position="571"/>
    </location>
</feature>
<proteinExistence type="predicted"/>
<gene>
    <name evidence="4" type="ORF">SAMN04489719_1809</name>
</gene>
<feature type="compositionally biased region" description="Pro residues" evidence="1">
    <location>
        <begin position="600"/>
        <end position="627"/>
    </location>
</feature>
<feature type="compositionally biased region" description="Basic and acidic residues" evidence="1">
    <location>
        <begin position="662"/>
        <end position="673"/>
    </location>
</feature>
<dbReference type="PANTHER" id="PTHR34473">
    <property type="entry name" value="UPF0699 TRANSMEMBRANE PROTEIN YDBS"/>
    <property type="match status" value="1"/>
</dbReference>
<feature type="domain" description="YdbS-like PH" evidence="3">
    <location>
        <begin position="428"/>
        <end position="503"/>
    </location>
</feature>
<feature type="compositionally biased region" description="Pro residues" evidence="1">
    <location>
        <begin position="544"/>
        <end position="555"/>
    </location>
</feature>
<feature type="transmembrane region" description="Helical" evidence="2">
    <location>
        <begin position="274"/>
        <end position="292"/>
    </location>
</feature>
<dbReference type="PANTHER" id="PTHR34473:SF2">
    <property type="entry name" value="UPF0699 TRANSMEMBRANE PROTEIN YDBT"/>
    <property type="match status" value="1"/>
</dbReference>
<feature type="compositionally biased region" description="Pro residues" evidence="1">
    <location>
        <begin position="641"/>
        <end position="661"/>
    </location>
</feature>
<name>A0A1H1QE22_9MICO</name>
<feature type="transmembrane region" description="Helical" evidence="2">
    <location>
        <begin position="92"/>
        <end position="114"/>
    </location>
</feature>
<reference evidence="5" key="1">
    <citation type="submission" date="2016-10" db="EMBL/GenBank/DDBJ databases">
        <authorList>
            <person name="Varghese N."/>
            <person name="Submissions S."/>
        </authorList>
    </citation>
    <scope>NUCLEOTIDE SEQUENCE [LARGE SCALE GENOMIC DNA]</scope>
    <source>
        <strain evidence="5">DSM 22965</strain>
    </source>
</reference>
<feature type="transmembrane region" description="Helical" evidence="2">
    <location>
        <begin position="244"/>
        <end position="268"/>
    </location>
</feature>